<dbReference type="Gene3D" id="1.25.40.20">
    <property type="entry name" value="Ankyrin repeat-containing domain"/>
    <property type="match status" value="1"/>
</dbReference>
<dbReference type="PROSITE" id="PS50088">
    <property type="entry name" value="ANK_REPEAT"/>
    <property type="match status" value="1"/>
</dbReference>
<keyword evidence="2 3" id="KW-0040">ANK repeat</keyword>
<organism evidence="4 5">
    <name type="scientific">Daphnia magna</name>
    <dbReference type="NCBI Taxonomy" id="35525"/>
    <lineage>
        <taxon>Eukaryota</taxon>
        <taxon>Metazoa</taxon>
        <taxon>Ecdysozoa</taxon>
        <taxon>Arthropoda</taxon>
        <taxon>Crustacea</taxon>
        <taxon>Branchiopoda</taxon>
        <taxon>Diplostraca</taxon>
        <taxon>Cladocera</taxon>
        <taxon>Anomopoda</taxon>
        <taxon>Daphniidae</taxon>
        <taxon>Daphnia</taxon>
    </lineage>
</organism>
<reference evidence="4 5" key="1">
    <citation type="submission" date="2016-03" db="EMBL/GenBank/DDBJ databases">
        <title>EvidentialGene: Evidence-directed Construction of Genes on Genomes.</title>
        <authorList>
            <person name="Gilbert D.G."/>
            <person name="Choi J.-H."/>
            <person name="Mockaitis K."/>
            <person name="Colbourne J."/>
            <person name="Pfrender M."/>
        </authorList>
    </citation>
    <scope>NUCLEOTIDE SEQUENCE [LARGE SCALE GENOMIC DNA]</scope>
    <source>
        <strain evidence="4 5">Xinb3</strain>
        <tissue evidence="4">Complete organism</tissue>
    </source>
</reference>
<dbReference type="AlphaFoldDB" id="A0A164TW16"/>
<accession>A0A164TW16</accession>
<dbReference type="GO" id="GO:0051059">
    <property type="term" value="F:NF-kappaB binding"/>
    <property type="evidence" value="ECO:0007669"/>
    <property type="project" value="TreeGrafter"/>
</dbReference>
<dbReference type="EMBL" id="LRGB01001697">
    <property type="protein sequence ID" value="KZS10810.1"/>
    <property type="molecule type" value="Genomic_DNA"/>
</dbReference>
<evidence type="ECO:0000256" key="1">
    <source>
        <dbReference type="ARBA" id="ARBA00022737"/>
    </source>
</evidence>
<keyword evidence="5" id="KW-1185">Reference proteome</keyword>
<evidence type="ECO:0000313" key="5">
    <source>
        <dbReference type="Proteomes" id="UP000076858"/>
    </source>
</evidence>
<dbReference type="InterPro" id="IPR051070">
    <property type="entry name" value="NF-kappa-B_inhibitor"/>
</dbReference>
<dbReference type="STRING" id="35525.A0A164TW16"/>
<dbReference type="InterPro" id="IPR002110">
    <property type="entry name" value="Ankyrin_rpt"/>
</dbReference>
<name>A0A164TW16_9CRUS</name>
<dbReference type="PROSITE" id="PS50297">
    <property type="entry name" value="ANK_REP_REGION"/>
    <property type="match status" value="1"/>
</dbReference>
<evidence type="ECO:0000256" key="2">
    <source>
        <dbReference type="ARBA" id="ARBA00023043"/>
    </source>
</evidence>
<sequence>MPLHLAAMNGHVSIAKLLCCFGANVNATEGKYGRTALHYTVERRHPAMLHFLVSQCGALTEAETYSGYTAHQMAMAAEPVLAALLADLGAQTRPCLLEKFSSDDEDNYVDSNLSLAAPWRPQIDKNTSLTNEALHLVA</sequence>
<evidence type="ECO:0000313" key="4">
    <source>
        <dbReference type="EMBL" id="KZS10810.1"/>
    </source>
</evidence>
<evidence type="ECO:0000256" key="3">
    <source>
        <dbReference type="PROSITE-ProRule" id="PRU00023"/>
    </source>
</evidence>
<gene>
    <name evidence="4" type="ORF">APZ42_024628</name>
</gene>
<comment type="caution">
    <text evidence="4">The sequence shown here is derived from an EMBL/GenBank/DDBJ whole genome shotgun (WGS) entry which is preliminary data.</text>
</comment>
<dbReference type="PANTHER" id="PTHR46680">
    <property type="entry name" value="NF-KAPPA-B INHIBITOR ALPHA"/>
    <property type="match status" value="1"/>
</dbReference>
<feature type="repeat" description="ANK" evidence="3">
    <location>
        <begin position="1"/>
        <end position="30"/>
    </location>
</feature>
<dbReference type="Proteomes" id="UP000076858">
    <property type="component" value="Unassembled WGS sequence"/>
</dbReference>
<proteinExistence type="predicted"/>
<dbReference type="InterPro" id="IPR036770">
    <property type="entry name" value="Ankyrin_rpt-contain_sf"/>
</dbReference>
<protein>
    <submittedName>
        <fullName evidence="4">Developmental protein cactus</fullName>
    </submittedName>
</protein>
<dbReference type="PANTHER" id="PTHR46680:SF3">
    <property type="entry name" value="NF-KAPPA-B INHIBITOR CACTUS"/>
    <property type="match status" value="1"/>
</dbReference>
<dbReference type="Pfam" id="PF12796">
    <property type="entry name" value="Ank_2"/>
    <property type="match status" value="1"/>
</dbReference>
<dbReference type="OrthoDB" id="20727at2759"/>
<dbReference type="GO" id="GO:0005829">
    <property type="term" value="C:cytosol"/>
    <property type="evidence" value="ECO:0007669"/>
    <property type="project" value="TreeGrafter"/>
</dbReference>
<keyword evidence="1" id="KW-0677">Repeat</keyword>
<dbReference type="GO" id="GO:0071356">
    <property type="term" value="P:cellular response to tumor necrosis factor"/>
    <property type="evidence" value="ECO:0007669"/>
    <property type="project" value="TreeGrafter"/>
</dbReference>
<dbReference type="SMART" id="SM00248">
    <property type="entry name" value="ANK"/>
    <property type="match status" value="2"/>
</dbReference>
<dbReference type="SUPFAM" id="SSF48403">
    <property type="entry name" value="Ankyrin repeat"/>
    <property type="match status" value="1"/>
</dbReference>